<dbReference type="AlphaFoldDB" id="A0A813B054"/>
<proteinExistence type="predicted"/>
<dbReference type="EMBL" id="CAJNJA010065126">
    <property type="protein sequence ID" value="CAE7884718.1"/>
    <property type="molecule type" value="Genomic_DNA"/>
</dbReference>
<protein>
    <submittedName>
        <fullName evidence="2">NhaA protein</fullName>
    </submittedName>
</protein>
<feature type="non-terminal residue" evidence="2">
    <location>
        <position position="162"/>
    </location>
</feature>
<reference evidence="2" key="1">
    <citation type="submission" date="2021-02" db="EMBL/GenBank/DDBJ databases">
        <authorList>
            <person name="Dougan E. K."/>
            <person name="Rhodes N."/>
            <person name="Thang M."/>
            <person name="Chan C."/>
        </authorList>
    </citation>
    <scope>NUCLEOTIDE SEQUENCE</scope>
</reference>
<evidence type="ECO:0000256" key="1">
    <source>
        <dbReference type="SAM" id="MobiDB-lite"/>
    </source>
</evidence>
<evidence type="ECO:0000313" key="3">
    <source>
        <dbReference type="Proteomes" id="UP000601435"/>
    </source>
</evidence>
<feature type="region of interest" description="Disordered" evidence="1">
    <location>
        <begin position="126"/>
        <end position="150"/>
    </location>
</feature>
<feature type="compositionally biased region" description="Basic and acidic residues" evidence="1">
    <location>
        <begin position="135"/>
        <end position="147"/>
    </location>
</feature>
<dbReference type="OrthoDB" id="10309671at2759"/>
<accession>A0A813B054</accession>
<dbReference type="Gene3D" id="3.40.930.10">
    <property type="entry name" value="Mannitol-specific EII, Chain A"/>
    <property type="match status" value="1"/>
</dbReference>
<dbReference type="Proteomes" id="UP000601435">
    <property type="component" value="Unassembled WGS sequence"/>
</dbReference>
<organism evidence="2 3">
    <name type="scientific">Symbiodinium necroappetens</name>
    <dbReference type="NCBI Taxonomy" id="1628268"/>
    <lineage>
        <taxon>Eukaryota</taxon>
        <taxon>Sar</taxon>
        <taxon>Alveolata</taxon>
        <taxon>Dinophyceae</taxon>
        <taxon>Suessiales</taxon>
        <taxon>Symbiodiniaceae</taxon>
        <taxon>Symbiodinium</taxon>
    </lineage>
</organism>
<feature type="non-terminal residue" evidence="2">
    <location>
        <position position="1"/>
    </location>
</feature>
<comment type="caution">
    <text evidence="2">The sequence shown here is derived from an EMBL/GenBank/DDBJ whole genome shotgun (WGS) entry which is preliminary data.</text>
</comment>
<name>A0A813B054_9DINO</name>
<evidence type="ECO:0000313" key="2">
    <source>
        <dbReference type="EMBL" id="CAE7884718.1"/>
    </source>
</evidence>
<gene>
    <name evidence="2" type="primary">nhaA</name>
    <name evidence="2" type="ORF">SNEC2469_LOCUS29204</name>
</gene>
<sequence>PSLALARLSKKETMVCFEDDDGGGETRFAAVVICDRTSATQGQALARLIATTFMDEEFVSVARSAPKSPLILGALDAHLAQLTIVPTVKLNKAAKRASGTSSPKGDYLLSHSLVSGIQRRMSLVSPEQANLQAQEARRNSDASKESVDEVVPPTSYFIEVDR</sequence>
<keyword evidence="3" id="KW-1185">Reference proteome</keyword>
<dbReference type="InterPro" id="IPR016152">
    <property type="entry name" value="PTrfase/Anion_transptr"/>
</dbReference>